<dbReference type="PANTHER" id="PTHR41523:SF8">
    <property type="entry name" value="ETHYLENE RESPONSE SENSOR PROTEIN"/>
    <property type="match status" value="1"/>
</dbReference>
<dbReference type="EC" id="2.7.13.3" evidence="2"/>
<dbReference type="InterPro" id="IPR019734">
    <property type="entry name" value="TPR_rpt"/>
</dbReference>
<dbReference type="InterPro" id="IPR005467">
    <property type="entry name" value="His_kinase_dom"/>
</dbReference>
<reference evidence="11 12" key="1">
    <citation type="submission" date="2017-10" db="EMBL/GenBank/DDBJ databases">
        <title>The draft genome sequence of Lewinella marina KCTC 32374.</title>
        <authorList>
            <person name="Wang K."/>
        </authorList>
    </citation>
    <scope>NUCLEOTIDE SEQUENCE [LARGE SCALE GENOMIC DNA]</scope>
    <source>
        <strain evidence="11 12">MKG-38</strain>
    </source>
</reference>
<dbReference type="Pfam" id="PF13424">
    <property type="entry name" value="TPR_12"/>
    <property type="match status" value="1"/>
</dbReference>
<feature type="domain" description="Histidine kinase" evidence="10">
    <location>
        <begin position="399"/>
        <end position="591"/>
    </location>
</feature>
<name>A0A2G0CE30_9BACT</name>
<dbReference type="PANTHER" id="PTHR41523">
    <property type="entry name" value="TWO-COMPONENT SYSTEM SENSOR PROTEIN"/>
    <property type="match status" value="1"/>
</dbReference>
<protein>
    <recommendedName>
        <fullName evidence="2">histidine kinase</fullName>
        <ecNumber evidence="2">2.7.13.3</ecNumber>
    </recommendedName>
</protein>
<evidence type="ECO:0000259" key="10">
    <source>
        <dbReference type="PROSITE" id="PS50109"/>
    </source>
</evidence>
<feature type="transmembrane region" description="Helical" evidence="8">
    <location>
        <begin position="357"/>
        <end position="376"/>
    </location>
</feature>
<dbReference type="Gene3D" id="3.30.450.20">
    <property type="entry name" value="PAS domain"/>
    <property type="match status" value="1"/>
</dbReference>
<keyword evidence="12" id="KW-1185">Reference proteome</keyword>
<evidence type="ECO:0000256" key="3">
    <source>
        <dbReference type="ARBA" id="ARBA00022553"/>
    </source>
</evidence>
<keyword evidence="6" id="KW-0418">Kinase</keyword>
<dbReference type="SUPFAM" id="SSF55874">
    <property type="entry name" value="ATPase domain of HSP90 chaperone/DNA topoisomerase II/histidine kinase"/>
    <property type="match status" value="1"/>
</dbReference>
<evidence type="ECO:0000256" key="5">
    <source>
        <dbReference type="ARBA" id="ARBA00022741"/>
    </source>
</evidence>
<dbReference type="Proteomes" id="UP000226437">
    <property type="component" value="Unassembled WGS sequence"/>
</dbReference>
<dbReference type="InterPro" id="IPR003594">
    <property type="entry name" value="HATPase_dom"/>
</dbReference>
<accession>A0A2G0CE30</accession>
<organism evidence="11 12">
    <name type="scientific">Neolewinella marina</name>
    <dbReference type="NCBI Taxonomy" id="438751"/>
    <lineage>
        <taxon>Bacteria</taxon>
        <taxon>Pseudomonadati</taxon>
        <taxon>Bacteroidota</taxon>
        <taxon>Saprospiria</taxon>
        <taxon>Saprospirales</taxon>
        <taxon>Lewinellaceae</taxon>
        <taxon>Neolewinella</taxon>
    </lineage>
</organism>
<keyword evidence="8" id="KW-0812">Transmembrane</keyword>
<dbReference type="Pfam" id="PF07568">
    <property type="entry name" value="HisKA_2"/>
    <property type="match status" value="1"/>
</dbReference>
<dbReference type="InterPro" id="IPR036890">
    <property type="entry name" value="HATPase_C_sf"/>
</dbReference>
<dbReference type="GO" id="GO:0004673">
    <property type="term" value="F:protein histidine kinase activity"/>
    <property type="evidence" value="ECO:0007669"/>
    <property type="project" value="UniProtKB-EC"/>
</dbReference>
<keyword evidence="8" id="KW-1133">Transmembrane helix</keyword>
<dbReference type="GO" id="GO:0005524">
    <property type="term" value="F:ATP binding"/>
    <property type="evidence" value="ECO:0007669"/>
    <property type="project" value="UniProtKB-KW"/>
</dbReference>
<keyword evidence="5" id="KW-0547">Nucleotide-binding</keyword>
<keyword evidence="4" id="KW-0808">Transferase</keyword>
<evidence type="ECO:0000256" key="9">
    <source>
        <dbReference type="SAM" id="SignalP"/>
    </source>
</evidence>
<comment type="catalytic activity">
    <reaction evidence="1">
        <text>ATP + protein L-histidine = ADP + protein N-phospho-L-histidine.</text>
        <dbReference type="EC" id="2.7.13.3"/>
    </reaction>
</comment>
<evidence type="ECO:0000313" key="12">
    <source>
        <dbReference type="Proteomes" id="UP000226437"/>
    </source>
</evidence>
<dbReference type="PROSITE" id="PS50109">
    <property type="entry name" value="HIS_KIN"/>
    <property type="match status" value="1"/>
</dbReference>
<dbReference type="Gene3D" id="3.30.565.10">
    <property type="entry name" value="Histidine kinase-like ATPase, C-terminal domain"/>
    <property type="match status" value="1"/>
</dbReference>
<evidence type="ECO:0000256" key="6">
    <source>
        <dbReference type="ARBA" id="ARBA00022777"/>
    </source>
</evidence>
<dbReference type="AlphaFoldDB" id="A0A2G0CE30"/>
<evidence type="ECO:0000256" key="2">
    <source>
        <dbReference type="ARBA" id="ARBA00012438"/>
    </source>
</evidence>
<dbReference type="InterPro" id="IPR011495">
    <property type="entry name" value="Sig_transdc_His_kin_sub2_dim/P"/>
</dbReference>
<dbReference type="OrthoDB" id="9767435at2"/>
<keyword evidence="9" id="KW-0732">Signal</keyword>
<feature type="chain" id="PRO_5013827382" description="histidine kinase" evidence="9">
    <location>
        <begin position="22"/>
        <end position="593"/>
    </location>
</feature>
<proteinExistence type="predicted"/>
<dbReference type="Gene3D" id="1.25.40.10">
    <property type="entry name" value="Tetratricopeptide repeat domain"/>
    <property type="match status" value="1"/>
</dbReference>
<evidence type="ECO:0000256" key="7">
    <source>
        <dbReference type="ARBA" id="ARBA00022840"/>
    </source>
</evidence>
<dbReference type="SMART" id="SM00387">
    <property type="entry name" value="HATPase_c"/>
    <property type="match status" value="1"/>
</dbReference>
<dbReference type="Pfam" id="PF02518">
    <property type="entry name" value="HATPase_c"/>
    <property type="match status" value="1"/>
</dbReference>
<dbReference type="SUPFAM" id="SSF48452">
    <property type="entry name" value="TPR-like"/>
    <property type="match status" value="2"/>
</dbReference>
<dbReference type="InterPro" id="IPR011990">
    <property type="entry name" value="TPR-like_helical_dom_sf"/>
</dbReference>
<keyword evidence="8" id="KW-0472">Membrane</keyword>
<evidence type="ECO:0000256" key="4">
    <source>
        <dbReference type="ARBA" id="ARBA00022679"/>
    </source>
</evidence>
<sequence length="593" mass="67151">MPMNRILVTILPLVLAGQVSAQIPDSLLVIADDSVRAITLGMTAANTALFDKEFEQAELMLEEAERISSGLGSAFVAAKLIRERGIVEQAREDTGAALQTYQEAYAAFESLEKPGMLVDILLRMEQLYFNSREFDLAEKYVQQALDLLNAHPDLPLYLKGDALNELANIYGEQGKHAQSLEYADQARAIYQEAGDDTFAFGTLLNSAITLRKMGRSAESVTRFRRVEEYARQGKVDYLLMSVFINLPPALLSANQPAEALAVNQEALDFIESHPEHKEFRYLAAIHDNFREIYASTGDFEQAYAHYGLAVANRDSLTSLEKKREIARLETQFESRQKEQQIALLGAENETRQWQLRMMLVVLAGALLFIGVLVWQYRRLQQSRARISEQSDQLKLLMKELHHRVKNNLAIVSSLLKLQSNRLEEESAARAVREGQHRVEAMSLIHQRLYQTDLVTKVNMRDYIIDLTENLMRAYGYEPDDFDLQLQIERQELDVDLAIPLGLILNELLTNAFKHAFSQVDRPSLAVRLTGERDLTLEIQDNGPGMTQDQWQQRGKSFGKRLVHNLSAQIGGEMEISGDNGTRFKLHVVQRKAA</sequence>
<comment type="caution">
    <text evidence="11">The sequence shown here is derived from an EMBL/GenBank/DDBJ whole genome shotgun (WGS) entry which is preliminary data.</text>
</comment>
<dbReference type="SMART" id="SM00028">
    <property type="entry name" value="TPR"/>
    <property type="match status" value="5"/>
</dbReference>
<feature type="signal peptide" evidence="9">
    <location>
        <begin position="1"/>
        <end position="21"/>
    </location>
</feature>
<keyword evidence="7" id="KW-0067">ATP-binding</keyword>
<gene>
    <name evidence="11" type="ORF">CGL56_10955</name>
</gene>
<keyword evidence="3" id="KW-0597">Phosphoprotein</keyword>
<evidence type="ECO:0000313" key="11">
    <source>
        <dbReference type="EMBL" id="PHK98215.1"/>
    </source>
</evidence>
<dbReference type="EMBL" id="PDLO01000004">
    <property type="protein sequence ID" value="PHK98215.1"/>
    <property type="molecule type" value="Genomic_DNA"/>
</dbReference>
<evidence type="ECO:0000256" key="1">
    <source>
        <dbReference type="ARBA" id="ARBA00000085"/>
    </source>
</evidence>
<evidence type="ECO:0000256" key="8">
    <source>
        <dbReference type="SAM" id="Phobius"/>
    </source>
</evidence>